<keyword evidence="3 5" id="KW-0732">Signal</keyword>
<dbReference type="PANTHER" id="PTHR30061">
    <property type="entry name" value="MALTOSE-BINDING PERIPLASMIC PROTEIN"/>
    <property type="match status" value="1"/>
</dbReference>
<dbReference type="EMBL" id="CP136422">
    <property type="protein sequence ID" value="WPX73913.1"/>
    <property type="molecule type" value="Genomic_DNA"/>
</dbReference>
<dbReference type="Gene3D" id="3.40.190.10">
    <property type="entry name" value="Periplasmic binding protein-like II"/>
    <property type="match status" value="2"/>
</dbReference>
<feature type="region of interest" description="Disordered" evidence="4">
    <location>
        <begin position="22"/>
        <end position="64"/>
    </location>
</feature>
<evidence type="ECO:0000313" key="6">
    <source>
        <dbReference type="EMBL" id="WPX73913.1"/>
    </source>
</evidence>
<protein>
    <recommendedName>
        <fullName evidence="8">Multiple sugar transport system substrate-binding protein</fullName>
    </recommendedName>
</protein>
<evidence type="ECO:0000256" key="2">
    <source>
        <dbReference type="ARBA" id="ARBA00022448"/>
    </source>
</evidence>
<name>A0ABZ0UAE3_9FIRM</name>
<dbReference type="Proteomes" id="UP001325248">
    <property type="component" value="Chromosome"/>
</dbReference>
<evidence type="ECO:0000256" key="4">
    <source>
        <dbReference type="SAM" id="MobiDB-lite"/>
    </source>
</evidence>
<feature type="compositionally biased region" description="Basic and acidic residues" evidence="4">
    <location>
        <begin position="25"/>
        <end position="54"/>
    </location>
</feature>
<dbReference type="PANTHER" id="PTHR30061:SF50">
    <property type="entry name" value="MALTOSE_MALTODEXTRIN-BINDING PERIPLASMIC PROTEIN"/>
    <property type="match status" value="1"/>
</dbReference>
<proteinExistence type="inferred from homology"/>
<dbReference type="SUPFAM" id="SSF53850">
    <property type="entry name" value="Periplasmic binding protein-like II"/>
    <property type="match status" value="1"/>
</dbReference>
<keyword evidence="2" id="KW-0813">Transport</keyword>
<evidence type="ECO:0000313" key="7">
    <source>
        <dbReference type="Proteomes" id="UP001325248"/>
    </source>
</evidence>
<sequence>MKRRMISLFLTTILTAALLSGCGGEQKDSSDLKESNTTEEDKKQETEPEEKSETVNDDNQEEKPEKLVMVISSEGTGPMEQTIKQFTEETGIEIELISEAYDNVHNKIMTMVAGGSQCDIVCLDTVWPAEFAKSNLILPMDEYLEPGFGDKFTDISWKQLQYNGHQYGIPTGNDAKWLFYNKEILEKAGYHEPPKTWQELGDMSLKMKEEGLVKYGIAWGASQAEGLVCDYTALLYGFGGQYREDDENSSGNWKLNSEESLDALTWFRDSMENGIADPASTTYTDRNVMNTFMAGDVAFVTGWSSYWTATNSESESAIAGKVGMTMLPGSEKMKSGSVAGGGGYAVVSTTKSTKWAVEFLKLLTEPEIQKSFLEGVSQMPTLKELYEDEELTSKFEILDMAYPQYEYAHFRPILVQYQNWSNMVQESIHKVIANGEDPQTVLDSLQQNVTSQIQN</sequence>
<comment type="similarity">
    <text evidence="1">Belongs to the bacterial solute-binding protein 1 family.</text>
</comment>
<gene>
    <name evidence="6" type="ORF">BLCOC_22690</name>
</gene>
<evidence type="ECO:0000256" key="3">
    <source>
        <dbReference type="ARBA" id="ARBA00022729"/>
    </source>
</evidence>
<dbReference type="Pfam" id="PF01547">
    <property type="entry name" value="SBP_bac_1"/>
    <property type="match status" value="1"/>
</dbReference>
<evidence type="ECO:0008006" key="8">
    <source>
        <dbReference type="Google" id="ProtNLM"/>
    </source>
</evidence>
<accession>A0ABZ0UAE3</accession>
<evidence type="ECO:0000256" key="5">
    <source>
        <dbReference type="SAM" id="SignalP"/>
    </source>
</evidence>
<feature type="chain" id="PRO_5046290934" description="Multiple sugar transport system substrate-binding protein" evidence="5">
    <location>
        <begin position="17"/>
        <end position="455"/>
    </location>
</feature>
<organism evidence="6 7">
    <name type="scientific">Blautia producta</name>
    <dbReference type="NCBI Taxonomy" id="33035"/>
    <lineage>
        <taxon>Bacteria</taxon>
        <taxon>Bacillati</taxon>
        <taxon>Bacillota</taxon>
        <taxon>Clostridia</taxon>
        <taxon>Lachnospirales</taxon>
        <taxon>Lachnospiraceae</taxon>
        <taxon>Blautia</taxon>
    </lineage>
</organism>
<dbReference type="InterPro" id="IPR006059">
    <property type="entry name" value="SBP"/>
</dbReference>
<reference evidence="6" key="1">
    <citation type="submission" date="2023-10" db="EMBL/GenBank/DDBJ databases">
        <title>Genome sequence of Blautia coccoides DSM 935.</title>
        <authorList>
            <person name="Boeer T."/>
            <person name="Bengelsdorf F.R."/>
            <person name="Daniel R."/>
            <person name="Poehlein A."/>
        </authorList>
    </citation>
    <scope>NUCLEOTIDE SEQUENCE [LARGE SCALE GENOMIC DNA]</scope>
    <source>
        <strain evidence="6">DSM 935</strain>
    </source>
</reference>
<feature type="signal peptide" evidence="5">
    <location>
        <begin position="1"/>
        <end position="16"/>
    </location>
</feature>
<evidence type="ECO:0000256" key="1">
    <source>
        <dbReference type="ARBA" id="ARBA00008520"/>
    </source>
</evidence>
<dbReference type="PROSITE" id="PS51257">
    <property type="entry name" value="PROKAR_LIPOPROTEIN"/>
    <property type="match status" value="1"/>
</dbReference>
<keyword evidence="7" id="KW-1185">Reference proteome</keyword>